<evidence type="ECO:0000256" key="5">
    <source>
        <dbReference type="RuleBase" id="RU363019"/>
    </source>
</evidence>
<dbReference type="PROSITE" id="PS00170">
    <property type="entry name" value="CSA_PPIASE_1"/>
    <property type="match status" value="1"/>
</dbReference>
<keyword evidence="3 5" id="KW-0697">Rotamase</keyword>
<proteinExistence type="inferred from homology"/>
<feature type="compositionally biased region" description="Basic and acidic residues" evidence="6">
    <location>
        <begin position="24"/>
        <end position="46"/>
    </location>
</feature>
<dbReference type="InterPro" id="IPR002130">
    <property type="entry name" value="Cyclophilin-type_PPIase_dom"/>
</dbReference>
<evidence type="ECO:0000256" key="4">
    <source>
        <dbReference type="ARBA" id="ARBA00023235"/>
    </source>
</evidence>
<dbReference type="EC" id="5.2.1.8" evidence="5"/>
<comment type="function">
    <text evidence="2 5">PPIases accelerate the folding of proteins. It catalyzes the cis-trans isomerization of proline imidic peptide bonds in oligopeptides.</text>
</comment>
<dbReference type="EMBL" id="JAFBFI010000023">
    <property type="protein sequence ID" value="MBM7694412.1"/>
    <property type="molecule type" value="Genomic_DNA"/>
</dbReference>
<dbReference type="PRINTS" id="PR00153">
    <property type="entry name" value="CSAPPISMRASE"/>
</dbReference>
<evidence type="ECO:0000313" key="8">
    <source>
        <dbReference type="EMBL" id="MBM7694412.1"/>
    </source>
</evidence>
<dbReference type="PROSITE" id="PS51257">
    <property type="entry name" value="PROKAR_LIPOPROTEIN"/>
    <property type="match status" value="1"/>
</dbReference>
<dbReference type="GO" id="GO:0003755">
    <property type="term" value="F:peptidyl-prolyl cis-trans isomerase activity"/>
    <property type="evidence" value="ECO:0007669"/>
    <property type="project" value="UniProtKB-EC"/>
</dbReference>
<evidence type="ECO:0000259" key="7">
    <source>
        <dbReference type="PROSITE" id="PS50072"/>
    </source>
</evidence>
<keyword evidence="9" id="KW-1185">Reference proteome</keyword>
<gene>
    <name evidence="8" type="ORF">JOC77_003873</name>
</gene>
<evidence type="ECO:0000256" key="3">
    <source>
        <dbReference type="ARBA" id="ARBA00023110"/>
    </source>
</evidence>
<dbReference type="InterPro" id="IPR029000">
    <property type="entry name" value="Cyclophilin-like_dom_sf"/>
</dbReference>
<dbReference type="PROSITE" id="PS50072">
    <property type="entry name" value="CSA_PPIASE_2"/>
    <property type="match status" value="1"/>
</dbReference>
<comment type="caution">
    <text evidence="8">The sequence shown here is derived from an EMBL/GenBank/DDBJ whole genome shotgun (WGS) entry which is preliminary data.</text>
</comment>
<keyword evidence="5" id="KW-0732">Signal</keyword>
<feature type="chain" id="PRO_5044993329" description="Peptidyl-prolyl cis-trans isomerase" evidence="5">
    <location>
        <begin position="18"/>
        <end position="244"/>
    </location>
</feature>
<feature type="signal peptide" evidence="5">
    <location>
        <begin position="1"/>
        <end position="17"/>
    </location>
</feature>
<protein>
    <recommendedName>
        <fullName evidence="5">Peptidyl-prolyl cis-trans isomerase</fullName>
        <shortName evidence="5">PPIase</shortName>
        <ecNumber evidence="5">5.2.1.8</ecNumber>
    </recommendedName>
</protein>
<evidence type="ECO:0000256" key="6">
    <source>
        <dbReference type="SAM" id="MobiDB-lite"/>
    </source>
</evidence>
<dbReference type="Gene3D" id="2.40.100.10">
    <property type="entry name" value="Cyclophilin-like"/>
    <property type="match status" value="1"/>
</dbReference>
<organism evidence="8 9">
    <name type="scientific">Peribacillus deserti</name>
    <dbReference type="NCBI Taxonomy" id="673318"/>
    <lineage>
        <taxon>Bacteria</taxon>
        <taxon>Bacillati</taxon>
        <taxon>Bacillota</taxon>
        <taxon>Bacilli</taxon>
        <taxon>Bacillales</taxon>
        <taxon>Bacillaceae</taxon>
        <taxon>Peribacillus</taxon>
    </lineage>
</organism>
<dbReference type="InterPro" id="IPR020892">
    <property type="entry name" value="Cyclophilin-type_PPIase_CS"/>
</dbReference>
<dbReference type="RefSeq" id="WP_204546781.1">
    <property type="nucleotide sequence ID" value="NZ_JAFBFI010000023.1"/>
</dbReference>
<dbReference type="InterPro" id="IPR044666">
    <property type="entry name" value="Cyclophilin_A-like"/>
</dbReference>
<reference evidence="8 9" key="1">
    <citation type="submission" date="2021-01" db="EMBL/GenBank/DDBJ databases">
        <title>Genomic Encyclopedia of Type Strains, Phase IV (KMG-IV): sequencing the most valuable type-strain genomes for metagenomic binning, comparative biology and taxonomic classification.</title>
        <authorList>
            <person name="Goeker M."/>
        </authorList>
    </citation>
    <scope>NUCLEOTIDE SEQUENCE [LARGE SCALE GENOMIC DNA]</scope>
    <source>
        <strain evidence="8 9">DSM 105482</strain>
    </source>
</reference>
<dbReference type="Pfam" id="PF00160">
    <property type="entry name" value="Pro_isomerase"/>
    <property type="match status" value="1"/>
</dbReference>
<dbReference type="SUPFAM" id="SSF50891">
    <property type="entry name" value="Cyclophilin-like"/>
    <property type="match status" value="1"/>
</dbReference>
<accession>A0ABS2QMK5</accession>
<name>A0ABS2QMK5_9BACI</name>
<dbReference type="PANTHER" id="PTHR45625:SF4">
    <property type="entry name" value="PEPTIDYLPROLYL ISOMERASE DOMAIN AND WD REPEAT-CONTAINING PROTEIN 1"/>
    <property type="match status" value="1"/>
</dbReference>
<feature type="region of interest" description="Disordered" evidence="6">
    <location>
        <begin position="23"/>
        <end position="46"/>
    </location>
</feature>
<evidence type="ECO:0000313" key="9">
    <source>
        <dbReference type="Proteomes" id="UP000823486"/>
    </source>
</evidence>
<feature type="domain" description="PPIase cyclophilin-type" evidence="7">
    <location>
        <begin position="63"/>
        <end position="242"/>
    </location>
</feature>
<comment type="catalytic activity">
    <reaction evidence="1 5">
        <text>[protein]-peptidylproline (omega=180) = [protein]-peptidylproline (omega=0)</text>
        <dbReference type="Rhea" id="RHEA:16237"/>
        <dbReference type="Rhea" id="RHEA-COMP:10747"/>
        <dbReference type="Rhea" id="RHEA-COMP:10748"/>
        <dbReference type="ChEBI" id="CHEBI:83833"/>
        <dbReference type="ChEBI" id="CHEBI:83834"/>
        <dbReference type="EC" id="5.2.1.8"/>
    </reaction>
</comment>
<evidence type="ECO:0000256" key="1">
    <source>
        <dbReference type="ARBA" id="ARBA00000971"/>
    </source>
</evidence>
<comment type="similarity">
    <text evidence="5">Belongs to the cyclophilin-type PPIase family.</text>
</comment>
<dbReference type="Proteomes" id="UP000823486">
    <property type="component" value="Unassembled WGS sequence"/>
</dbReference>
<sequence>MKLKNMLLILSCFAFLAGCGTSGDETKPQRNKESEQTKSSGKEEKSLSIEEYPQFMAVQQSDKVVVMETNKGSIKIKLFPKFAPKAVKNFVAHSEKGYYNGLSFHRVIKDFMIQGGDPEGNGTGGESIWGKPFEDEFSTKLYNFRGALSMANSGADTNGSQFFIVQNKTIDPGLKDQMEQSGYSKEIIKAYEDNGGTPWLDQKHTVFGQVIEGMETVDKIAEVKADEQGVPAESITIKSIKVIQ</sequence>
<evidence type="ECO:0000256" key="2">
    <source>
        <dbReference type="ARBA" id="ARBA00002388"/>
    </source>
</evidence>
<keyword evidence="4 5" id="KW-0413">Isomerase</keyword>
<dbReference type="PANTHER" id="PTHR45625">
    <property type="entry name" value="PEPTIDYL-PROLYL CIS-TRANS ISOMERASE-RELATED"/>
    <property type="match status" value="1"/>
</dbReference>